<feature type="transmembrane region" description="Helical" evidence="6">
    <location>
        <begin position="206"/>
        <end position="229"/>
    </location>
</feature>
<dbReference type="PRINTS" id="PR00259">
    <property type="entry name" value="TMFOUR"/>
</dbReference>
<dbReference type="PANTHER" id="PTHR19282">
    <property type="entry name" value="TETRASPANIN"/>
    <property type="match status" value="1"/>
</dbReference>
<evidence type="ECO:0000313" key="8">
    <source>
        <dbReference type="Proteomes" id="UP001519460"/>
    </source>
</evidence>
<keyword evidence="4 6" id="KW-1133">Transmembrane helix</keyword>
<protein>
    <recommendedName>
        <fullName evidence="6">Tetraspanin</fullName>
    </recommendedName>
</protein>
<feature type="transmembrane region" description="Helical" evidence="6">
    <location>
        <begin position="81"/>
        <end position="105"/>
    </location>
</feature>
<evidence type="ECO:0000256" key="2">
    <source>
        <dbReference type="ARBA" id="ARBA00006840"/>
    </source>
</evidence>
<feature type="transmembrane region" description="Helical" evidence="6">
    <location>
        <begin position="51"/>
        <end position="74"/>
    </location>
</feature>
<dbReference type="EMBL" id="JACVVK020000103">
    <property type="protein sequence ID" value="KAK7492413.1"/>
    <property type="molecule type" value="Genomic_DNA"/>
</dbReference>
<gene>
    <name evidence="7" type="ORF">BaRGS_00016286</name>
</gene>
<dbReference type="PIRSF" id="PIRSF002419">
    <property type="entry name" value="Tetraspanin"/>
    <property type="match status" value="1"/>
</dbReference>
<keyword evidence="3 6" id="KW-0812">Transmembrane</keyword>
<dbReference type="InterPro" id="IPR000301">
    <property type="entry name" value="Tetraspanin_animals"/>
</dbReference>
<dbReference type="Pfam" id="PF00335">
    <property type="entry name" value="Tetraspanin"/>
    <property type="match status" value="1"/>
</dbReference>
<sequence length="243" mass="26656">MGVCTGFSQCALVVINAIFADFYGALQKLIENSGSHSSLSNFNIGDYLESATLAFILLGVFFFLLGIVGCIGACCKVKCFLVLYAVVIGIIIVGEIVFVVLLFTIRDTLEDTLRSPLYESLENSYEGLNSSTAISLGWNFFKCCGVENYTDFEKATKWQQHRNYSIGNVTYELKVPIACCKLNGSFPDVKGCYNALMDFLLDNSDIMIGVGAAVAAVEVLMFIFAICVCHAANRKNIDEVEPW</sequence>
<evidence type="ECO:0000256" key="6">
    <source>
        <dbReference type="RuleBase" id="RU361218"/>
    </source>
</evidence>
<proteinExistence type="inferred from homology"/>
<dbReference type="PANTHER" id="PTHR19282:SF551">
    <property type="entry name" value="RE08073P-RELATED"/>
    <property type="match status" value="1"/>
</dbReference>
<keyword evidence="5 6" id="KW-0472">Membrane</keyword>
<dbReference type="AlphaFoldDB" id="A0ABD0KYN9"/>
<dbReference type="InterPro" id="IPR008952">
    <property type="entry name" value="Tetraspanin_EC2_sf"/>
</dbReference>
<name>A0ABD0KYN9_9CAEN</name>
<evidence type="ECO:0000256" key="4">
    <source>
        <dbReference type="ARBA" id="ARBA00022989"/>
    </source>
</evidence>
<dbReference type="GO" id="GO:0016020">
    <property type="term" value="C:membrane"/>
    <property type="evidence" value="ECO:0007669"/>
    <property type="project" value="UniProtKB-SubCell"/>
</dbReference>
<keyword evidence="8" id="KW-1185">Reference proteome</keyword>
<dbReference type="SUPFAM" id="SSF48652">
    <property type="entry name" value="Tetraspanin"/>
    <property type="match status" value="1"/>
</dbReference>
<evidence type="ECO:0000256" key="5">
    <source>
        <dbReference type="ARBA" id="ARBA00023136"/>
    </source>
</evidence>
<evidence type="ECO:0000256" key="3">
    <source>
        <dbReference type="ARBA" id="ARBA00022692"/>
    </source>
</evidence>
<comment type="subcellular location">
    <subcellularLocation>
        <location evidence="1 6">Membrane</location>
        <topology evidence="1 6">Multi-pass membrane protein</topology>
    </subcellularLocation>
</comment>
<dbReference type="Proteomes" id="UP001519460">
    <property type="component" value="Unassembled WGS sequence"/>
</dbReference>
<reference evidence="7 8" key="1">
    <citation type="journal article" date="2023" name="Sci. Data">
        <title>Genome assembly of the Korean intertidal mud-creeper Batillaria attramentaria.</title>
        <authorList>
            <person name="Patra A.K."/>
            <person name="Ho P.T."/>
            <person name="Jun S."/>
            <person name="Lee S.J."/>
            <person name="Kim Y."/>
            <person name="Won Y.J."/>
        </authorList>
    </citation>
    <scope>NUCLEOTIDE SEQUENCE [LARGE SCALE GENOMIC DNA]</scope>
    <source>
        <strain evidence="7">Wonlab-2016</strain>
    </source>
</reference>
<comment type="similarity">
    <text evidence="2 6">Belongs to the tetraspanin (TM4SF) family.</text>
</comment>
<comment type="caution">
    <text evidence="7">The sequence shown here is derived from an EMBL/GenBank/DDBJ whole genome shotgun (WGS) entry which is preliminary data.</text>
</comment>
<dbReference type="InterPro" id="IPR018499">
    <property type="entry name" value="Tetraspanin/Peripherin"/>
</dbReference>
<accession>A0ABD0KYN9</accession>
<comment type="caution">
    <text evidence="6">Lacks conserved residue(s) required for the propagation of feature annotation.</text>
</comment>
<evidence type="ECO:0000313" key="7">
    <source>
        <dbReference type="EMBL" id="KAK7492413.1"/>
    </source>
</evidence>
<dbReference type="Gene3D" id="1.10.1450.10">
    <property type="entry name" value="Tetraspanin"/>
    <property type="match status" value="1"/>
</dbReference>
<organism evidence="7 8">
    <name type="scientific">Batillaria attramentaria</name>
    <dbReference type="NCBI Taxonomy" id="370345"/>
    <lineage>
        <taxon>Eukaryota</taxon>
        <taxon>Metazoa</taxon>
        <taxon>Spiralia</taxon>
        <taxon>Lophotrochozoa</taxon>
        <taxon>Mollusca</taxon>
        <taxon>Gastropoda</taxon>
        <taxon>Caenogastropoda</taxon>
        <taxon>Sorbeoconcha</taxon>
        <taxon>Cerithioidea</taxon>
        <taxon>Batillariidae</taxon>
        <taxon>Batillaria</taxon>
    </lineage>
</organism>
<evidence type="ECO:0000256" key="1">
    <source>
        <dbReference type="ARBA" id="ARBA00004141"/>
    </source>
</evidence>